<dbReference type="EMBL" id="CP007128">
    <property type="protein sequence ID" value="AHG89514.1"/>
    <property type="molecule type" value="Genomic_DNA"/>
</dbReference>
<evidence type="ECO:0000256" key="1">
    <source>
        <dbReference type="SAM" id="MobiDB-lite"/>
    </source>
</evidence>
<dbReference type="PATRIC" id="fig|861299.3.peg.2012"/>
<organism evidence="2 3">
    <name type="scientific">Gemmatirosa kalamazoonensis</name>
    <dbReference type="NCBI Taxonomy" id="861299"/>
    <lineage>
        <taxon>Bacteria</taxon>
        <taxon>Pseudomonadati</taxon>
        <taxon>Gemmatimonadota</taxon>
        <taxon>Gemmatimonadia</taxon>
        <taxon>Gemmatimonadales</taxon>
        <taxon>Gemmatimonadaceae</taxon>
        <taxon>Gemmatirosa</taxon>
    </lineage>
</organism>
<dbReference type="HOGENOM" id="CLU_730855_0_0_0"/>
<dbReference type="PANTHER" id="PTHR38479">
    <property type="entry name" value="LMO0824 PROTEIN"/>
    <property type="match status" value="1"/>
</dbReference>
<dbReference type="Pfam" id="PF06224">
    <property type="entry name" value="AlkZ-like"/>
    <property type="match status" value="1"/>
</dbReference>
<reference evidence="2 3" key="1">
    <citation type="journal article" date="2014" name="Genome Announc.">
        <title>Genome Sequence and Methylome of Soil Bacterium Gemmatirosa kalamazoonensis KBS708T, a Member of the Rarely Cultivated Gemmatimonadetes Phylum.</title>
        <authorList>
            <person name="Debruyn J.M."/>
            <person name="Radosevich M."/>
            <person name="Wommack K.E."/>
            <person name="Polson S.W."/>
            <person name="Hauser L.J."/>
            <person name="Fawaz M.N."/>
            <person name="Korlach J."/>
            <person name="Tsai Y.C."/>
        </authorList>
    </citation>
    <scope>NUCLEOTIDE SEQUENCE [LARGE SCALE GENOMIC DNA]</scope>
    <source>
        <strain evidence="2 3">KBS708</strain>
    </source>
</reference>
<dbReference type="RefSeq" id="WP_025411010.1">
    <property type="nucleotide sequence ID" value="NZ_CP007128.1"/>
</dbReference>
<protein>
    <recommendedName>
        <fullName evidence="4">Winged helix DNA-binding domain-containing protein</fullName>
    </recommendedName>
</protein>
<dbReference type="PANTHER" id="PTHR38479:SF2">
    <property type="entry name" value="WINGED HELIX DNA-BINDING DOMAIN-CONTAINING PROTEIN"/>
    <property type="match status" value="1"/>
</dbReference>
<dbReference type="AlphaFoldDB" id="W0REH2"/>
<evidence type="ECO:0008006" key="4">
    <source>
        <dbReference type="Google" id="ProtNLM"/>
    </source>
</evidence>
<dbReference type="eggNOG" id="COG3214">
    <property type="taxonomic scope" value="Bacteria"/>
</dbReference>
<dbReference type="Proteomes" id="UP000019151">
    <property type="component" value="Chromosome"/>
</dbReference>
<name>W0REH2_9BACT</name>
<feature type="region of interest" description="Disordered" evidence="1">
    <location>
        <begin position="377"/>
        <end position="397"/>
    </location>
</feature>
<evidence type="ECO:0000313" key="3">
    <source>
        <dbReference type="Proteomes" id="UP000019151"/>
    </source>
</evidence>
<proteinExistence type="predicted"/>
<dbReference type="KEGG" id="gba:J421_1977"/>
<dbReference type="InterPro" id="IPR009351">
    <property type="entry name" value="AlkZ-like"/>
</dbReference>
<dbReference type="OrthoDB" id="5495411at2"/>
<evidence type="ECO:0000313" key="2">
    <source>
        <dbReference type="EMBL" id="AHG89514.1"/>
    </source>
</evidence>
<gene>
    <name evidence="2" type="ORF">J421_1977</name>
</gene>
<keyword evidence="3" id="KW-1185">Reference proteome</keyword>
<sequence>MNLSKLREWWWNRAGLDGSLRERSPAEVLERAGWARSVGGVGPYLTLFARAGTSRADAEAAVAAQRIHELPAARGCTYVVPARDFALALRVGAGFGDAEMKTAAKLGVTDDEIDRLCAAVVQSLAKSGPLDPDGIRAATGDASRSLGEEGKKKGLTTTLPIALGRLQARGDIRRVPVNGRLDQQRYAYVAWSPNPLADGDSVEDPFVTLGRRFFAWHGPATVAEFQWFSGLGVKATKAAVEPLGLVPAEEGSDRLLLPEDADAWRRFEPGGDKRYALVSSLDPISANRRDVQMLLDPSDVERFTAFVGTDRANSGLMDLPSHAILERGRLVGLWEYSPDEGAIVWGAFDRRRDRALDAAIEETTAFVRDQLGDARSFSLDSPKSRSPRIEALRGLGG</sequence>
<accession>W0REH2</accession>
<dbReference type="InParanoid" id="W0REH2"/>